<proteinExistence type="predicted"/>
<keyword evidence="2" id="KW-1185">Reference proteome</keyword>
<evidence type="ECO:0000313" key="1">
    <source>
        <dbReference type="EMBL" id="KAF9973084.1"/>
    </source>
</evidence>
<dbReference type="OrthoDB" id="2308728at2759"/>
<dbReference type="Gene3D" id="3.10.129.10">
    <property type="entry name" value="Hotdog Thioesterase"/>
    <property type="match status" value="1"/>
</dbReference>
<gene>
    <name evidence="1" type="ORF">BGZ65_009446</name>
</gene>
<evidence type="ECO:0000313" key="2">
    <source>
        <dbReference type="Proteomes" id="UP000749646"/>
    </source>
</evidence>
<organism evidence="1 2">
    <name type="scientific">Modicella reniformis</name>
    <dbReference type="NCBI Taxonomy" id="1440133"/>
    <lineage>
        <taxon>Eukaryota</taxon>
        <taxon>Fungi</taxon>
        <taxon>Fungi incertae sedis</taxon>
        <taxon>Mucoromycota</taxon>
        <taxon>Mortierellomycotina</taxon>
        <taxon>Mortierellomycetes</taxon>
        <taxon>Mortierellales</taxon>
        <taxon>Mortierellaceae</taxon>
        <taxon>Modicella</taxon>
    </lineage>
</organism>
<comment type="caution">
    <text evidence="1">The sequence shown here is derived from an EMBL/GenBank/DDBJ whole genome shotgun (WGS) entry which is preliminary data.</text>
</comment>
<dbReference type="Proteomes" id="UP000749646">
    <property type="component" value="Unassembled WGS sequence"/>
</dbReference>
<accession>A0A9P6JG27</accession>
<dbReference type="EMBL" id="JAAAHW010004584">
    <property type="protein sequence ID" value="KAF9973084.1"/>
    <property type="molecule type" value="Genomic_DNA"/>
</dbReference>
<protein>
    <submittedName>
        <fullName evidence="1">Uncharacterized protein</fullName>
    </submittedName>
</protein>
<dbReference type="SUPFAM" id="SSF54637">
    <property type="entry name" value="Thioesterase/thiol ester dehydrase-isomerase"/>
    <property type="match status" value="1"/>
</dbReference>
<sequence length="327" mass="37921">MDEGRDSHVEQLLKVFPHLQDIKTWVVRNAHVKLDQNYAENVSRFPDTQDKNRRRPRVGQLFRVETCFTFIGNTSVRFQHRFLTVPLSQAKRDFNNRDENAQYAILDEDEEPERIFASAEGVIVFIKWQTNEKGHRFYTPTPGIFQDTSLVVPRTIRFLKETEPEKRPVGQLRPPNAFRVQIHLRKSDEDRLGHVTNSRYVCLIHDVLTFGLRTGYYANGVGSSITGTDLPVSASDLMNTAPPSVAVPAGSNFYKRGTIFEFFVGYERELKVKPEVYVWSWVERDRIQDEFDVVRFEICTPDDMGQEQLISVSRAVIREDFHPRALL</sequence>
<name>A0A9P6JG27_9FUNG</name>
<reference evidence="1" key="1">
    <citation type="journal article" date="2020" name="Fungal Divers.">
        <title>Resolving the Mortierellaceae phylogeny through synthesis of multi-gene phylogenetics and phylogenomics.</title>
        <authorList>
            <person name="Vandepol N."/>
            <person name="Liber J."/>
            <person name="Desiro A."/>
            <person name="Na H."/>
            <person name="Kennedy M."/>
            <person name="Barry K."/>
            <person name="Grigoriev I.V."/>
            <person name="Miller A.N."/>
            <person name="O'Donnell K."/>
            <person name="Stajich J.E."/>
            <person name="Bonito G."/>
        </authorList>
    </citation>
    <scope>NUCLEOTIDE SEQUENCE</scope>
    <source>
        <strain evidence="1">MES-2147</strain>
    </source>
</reference>
<dbReference type="AlphaFoldDB" id="A0A9P6JG27"/>
<dbReference type="InterPro" id="IPR029069">
    <property type="entry name" value="HotDog_dom_sf"/>
</dbReference>